<evidence type="ECO:0000256" key="1">
    <source>
        <dbReference type="ARBA" id="ARBA00038087"/>
    </source>
</evidence>
<dbReference type="Pfam" id="PF26079">
    <property type="entry name" value="Baseplate_J_C"/>
    <property type="match status" value="1"/>
</dbReference>
<evidence type="ECO:0000259" key="3">
    <source>
        <dbReference type="Pfam" id="PF26078"/>
    </source>
</evidence>
<comment type="caution">
    <text evidence="5">The sequence shown here is derived from an EMBL/GenBank/DDBJ whole genome shotgun (WGS) entry which is preliminary data.</text>
</comment>
<gene>
    <name evidence="5" type="ORF">K678_11503</name>
</gene>
<dbReference type="Proteomes" id="UP000015350">
    <property type="component" value="Unassembled WGS sequence"/>
</dbReference>
<dbReference type="EMBL" id="AQPH01000043">
    <property type="protein sequence ID" value="EPY01346.1"/>
    <property type="molecule type" value="Genomic_DNA"/>
</dbReference>
<evidence type="ECO:0000313" key="6">
    <source>
        <dbReference type="Proteomes" id="UP000015350"/>
    </source>
</evidence>
<feature type="domain" description="Baseplate J-like C-terminal" evidence="4">
    <location>
        <begin position="283"/>
        <end position="347"/>
    </location>
</feature>
<feature type="domain" description="Baseplate protein J-like barrel" evidence="2">
    <location>
        <begin position="91"/>
        <end position="160"/>
    </location>
</feature>
<dbReference type="PANTHER" id="PTHR37829">
    <property type="entry name" value="PHAGE-LIKE ELEMENT PBSX PROTEIN XKDT"/>
    <property type="match status" value="1"/>
</dbReference>
<dbReference type="STRING" id="1316936.K678_11503"/>
<dbReference type="Pfam" id="PF26078">
    <property type="entry name" value="Baseplate_J_M"/>
    <property type="match status" value="1"/>
</dbReference>
<dbReference type="InterPro" id="IPR058530">
    <property type="entry name" value="Baseplate_J-like_C"/>
</dbReference>
<proteinExistence type="inferred from homology"/>
<comment type="similarity">
    <text evidence="1">Belongs to the Mu gp47/PBSX XkdT family.</text>
</comment>
<dbReference type="AlphaFoldDB" id="S9TGE2"/>
<reference evidence="5 6" key="1">
    <citation type="submission" date="2013-04" db="EMBL/GenBank/DDBJ databases">
        <authorList>
            <person name="Kuznetsov B."/>
            <person name="Ivanovsky R."/>
        </authorList>
    </citation>
    <scope>NUCLEOTIDE SEQUENCE [LARGE SCALE GENOMIC DNA]</scope>
    <source>
        <strain evidence="5 6">MGU-K5</strain>
    </source>
</reference>
<sequence length="352" mass="36760">MSFTRPTLAELIDREQADFESRLPGADARLPMSNLNVMARVHAGALHGLYGYQDWISRQIPFDTADGDILDRWASIWGIPRKPNSFAVGNLVFTGNDDTPIDEGTEVQRADGVAYVTTAAVVVTGTTAIVPAVAKVAGMGGNAVAGTKLKVVSTIGGVATDLVVGAGGMTGGADTETDAALLARLLARIRQAPHGGAAHDYVAWTLEVPGVTRAWVKPGWGGIGTVGIMFMCDDDCGDGIPSAEKVAEVQAYIDARRPVTAEVILFAPTPKPINPAILGLKPNTDAVKAAVVAELKDLLRREAEPGGVILASHIREAISLAAGETDHTLTSPPGNFIPAPHQIATLGVPNWS</sequence>
<dbReference type="PATRIC" id="fig|1316936.3.peg.2294"/>
<dbReference type="eggNOG" id="COG3299">
    <property type="taxonomic scope" value="Bacteria"/>
</dbReference>
<dbReference type="PANTHER" id="PTHR37829:SF3">
    <property type="entry name" value="PROTEIN JAYE-RELATED"/>
    <property type="match status" value="1"/>
</dbReference>
<evidence type="ECO:0000313" key="5">
    <source>
        <dbReference type="EMBL" id="EPY01346.1"/>
    </source>
</evidence>
<evidence type="ECO:0000259" key="4">
    <source>
        <dbReference type="Pfam" id="PF26079"/>
    </source>
</evidence>
<evidence type="ECO:0000259" key="2">
    <source>
        <dbReference type="Pfam" id="PF04865"/>
    </source>
</evidence>
<accession>S9TGE2</accession>
<dbReference type="InterPro" id="IPR052399">
    <property type="entry name" value="Phage_Baseplate_Assmbl_Protein"/>
</dbReference>
<protein>
    <submittedName>
        <fullName evidence="5">Baseplate J-like protein</fullName>
    </submittedName>
</protein>
<dbReference type="OrthoDB" id="7565172at2"/>
<dbReference type="Pfam" id="PF04865">
    <property type="entry name" value="Baseplate_J"/>
    <property type="match status" value="1"/>
</dbReference>
<feature type="domain" description="Baseplate J-like central" evidence="3">
    <location>
        <begin position="193"/>
        <end position="266"/>
    </location>
</feature>
<dbReference type="RefSeq" id="WP_021132613.1">
    <property type="nucleotide sequence ID" value="NZ_AQPH01000043.1"/>
</dbReference>
<organism evidence="5 6">
    <name type="scientific">Magnetospirillum fulvum MGU-K5</name>
    <dbReference type="NCBI Taxonomy" id="1316936"/>
    <lineage>
        <taxon>Bacteria</taxon>
        <taxon>Pseudomonadati</taxon>
        <taxon>Pseudomonadota</taxon>
        <taxon>Alphaproteobacteria</taxon>
        <taxon>Rhodospirillales</taxon>
        <taxon>Rhodospirillaceae</taxon>
        <taxon>Magnetospirillum</taxon>
    </lineage>
</organism>
<dbReference type="InterPro" id="IPR058531">
    <property type="entry name" value="Baseplate_J_M"/>
</dbReference>
<name>S9TGE2_MAGFU</name>
<dbReference type="InterPro" id="IPR006949">
    <property type="entry name" value="Barrel_Baseplate_J-like"/>
</dbReference>